<evidence type="ECO:0000313" key="3">
    <source>
        <dbReference type="Proteomes" id="UP000366872"/>
    </source>
</evidence>
<sequence length="325" mass="37039">MVRGLKPFYRLCVSSGWESFRFFTFMSKSPYNPEIHHRRSIRLKGHDYAGGGLYFITICAHREFIATMHGNPFFGATCISPIQEIIKAEWKKTAELRPYVRLGEMVVMPDHFHALIALKGGHAPLGDVVGAFKAAVSREIHRRGDMHVARTVRIWHRNYYEMIVRSADAEKKIADYIRMNPWRCVQQFGNGLRGMGNPALWNLDKLGVLCSRNAPRPRSIKNAGVYLGGFHSSMEKEIFAKLLELKKPVIWCPAWGLEKAALMPGVSEALEANRMLILEMKNREGNLVAAEQRNRFVIESADELWLPHITRGGMLDRLLAERKPA</sequence>
<accession>A0A6C2U5Q7</accession>
<organism evidence="2 3">
    <name type="scientific">Pontiella desulfatans</name>
    <dbReference type="NCBI Taxonomy" id="2750659"/>
    <lineage>
        <taxon>Bacteria</taxon>
        <taxon>Pseudomonadati</taxon>
        <taxon>Kiritimatiellota</taxon>
        <taxon>Kiritimatiellia</taxon>
        <taxon>Kiritimatiellales</taxon>
        <taxon>Pontiellaceae</taxon>
        <taxon>Pontiella</taxon>
    </lineage>
</organism>
<dbReference type="AlphaFoldDB" id="A0A6C2U5Q7"/>
<dbReference type="EMBL" id="CAAHFG010000002">
    <property type="protein sequence ID" value="VGO14871.1"/>
    <property type="molecule type" value="Genomic_DNA"/>
</dbReference>
<dbReference type="SUPFAM" id="SSF143422">
    <property type="entry name" value="Transposase IS200-like"/>
    <property type="match status" value="1"/>
</dbReference>
<dbReference type="PANTHER" id="PTHR36966:SF1">
    <property type="entry name" value="REP-ASSOCIATED TYROSINE TRANSPOSASE"/>
    <property type="match status" value="1"/>
</dbReference>
<dbReference type="GO" id="GO:0043565">
    <property type="term" value="F:sequence-specific DNA binding"/>
    <property type="evidence" value="ECO:0007669"/>
    <property type="project" value="TreeGrafter"/>
</dbReference>
<evidence type="ECO:0000313" key="2">
    <source>
        <dbReference type="EMBL" id="VGO14871.1"/>
    </source>
</evidence>
<feature type="domain" description="Transposase IS200-like" evidence="1">
    <location>
        <begin position="49"/>
        <end position="180"/>
    </location>
</feature>
<dbReference type="InterPro" id="IPR002686">
    <property type="entry name" value="Transposase_17"/>
</dbReference>
<dbReference type="InterPro" id="IPR052715">
    <property type="entry name" value="RAYT_transposase"/>
</dbReference>
<dbReference type="Proteomes" id="UP000366872">
    <property type="component" value="Unassembled WGS sequence"/>
</dbReference>
<keyword evidence="3" id="KW-1185">Reference proteome</keyword>
<dbReference type="GO" id="GO:0006313">
    <property type="term" value="P:DNA transposition"/>
    <property type="evidence" value="ECO:0007669"/>
    <property type="project" value="InterPro"/>
</dbReference>
<proteinExistence type="predicted"/>
<gene>
    <name evidence="2" type="ORF">PDESU_03441</name>
</gene>
<reference evidence="2 3" key="1">
    <citation type="submission" date="2019-04" db="EMBL/GenBank/DDBJ databases">
        <authorList>
            <person name="Van Vliet M D."/>
        </authorList>
    </citation>
    <scope>NUCLEOTIDE SEQUENCE [LARGE SCALE GENOMIC DNA]</scope>
    <source>
        <strain evidence="2 3">F1</strain>
    </source>
</reference>
<dbReference type="Gene3D" id="3.30.70.1290">
    <property type="entry name" value="Transposase IS200-like"/>
    <property type="match status" value="1"/>
</dbReference>
<name>A0A6C2U5Q7_PONDE</name>
<dbReference type="InterPro" id="IPR036515">
    <property type="entry name" value="Transposase_17_sf"/>
</dbReference>
<protein>
    <recommendedName>
        <fullName evidence="1">Transposase IS200-like domain-containing protein</fullName>
    </recommendedName>
</protein>
<dbReference type="Pfam" id="PF01797">
    <property type="entry name" value="Y1_Tnp"/>
    <property type="match status" value="1"/>
</dbReference>
<dbReference type="PANTHER" id="PTHR36966">
    <property type="entry name" value="REP-ASSOCIATED TYROSINE TRANSPOSASE"/>
    <property type="match status" value="1"/>
</dbReference>
<dbReference type="SMART" id="SM01321">
    <property type="entry name" value="Y1_Tnp"/>
    <property type="match status" value="1"/>
</dbReference>
<dbReference type="GO" id="GO:0004803">
    <property type="term" value="F:transposase activity"/>
    <property type="evidence" value="ECO:0007669"/>
    <property type="project" value="InterPro"/>
</dbReference>
<evidence type="ECO:0000259" key="1">
    <source>
        <dbReference type="SMART" id="SM01321"/>
    </source>
</evidence>